<dbReference type="EMBL" id="JAUTDP010000013">
    <property type="protein sequence ID" value="KAK3391344.1"/>
    <property type="molecule type" value="Genomic_DNA"/>
</dbReference>
<gene>
    <name evidence="2" type="ORF">B0T20DRAFT_77161</name>
</gene>
<keyword evidence="3" id="KW-1185">Reference proteome</keyword>
<evidence type="ECO:0000313" key="3">
    <source>
        <dbReference type="Proteomes" id="UP001281003"/>
    </source>
</evidence>
<name>A0AAE0U5N5_SORBR</name>
<evidence type="ECO:0000313" key="2">
    <source>
        <dbReference type="EMBL" id="KAK3391344.1"/>
    </source>
</evidence>
<sequence>MEPEKNSEDHMRPRLCENFAGRRRPSDKTRASELRGTRGLGDSGEEGRSPTFSMVEREGPSAGVRRPALHFFSPVSSCRVAGVERPDADTRHPLRPTSGSGLLWHLGKLWLVLFSRITIDCSWCSNRSHIGGFATQLFLDRLSTKTYEAEQEEEPKPTPASLSSRGIMTMMKKISKPQKFIQGTPITPVAKHEHATSSFFFLILSHKEEASHQNEFMNES</sequence>
<comment type="caution">
    <text evidence="2">The sequence shown here is derived from an EMBL/GenBank/DDBJ whole genome shotgun (WGS) entry which is preliminary data.</text>
</comment>
<proteinExistence type="predicted"/>
<reference evidence="2" key="2">
    <citation type="submission" date="2023-07" db="EMBL/GenBank/DDBJ databases">
        <authorList>
            <consortium name="Lawrence Berkeley National Laboratory"/>
            <person name="Haridas S."/>
            <person name="Hensen N."/>
            <person name="Bonometti L."/>
            <person name="Westerberg I."/>
            <person name="Brannstrom I.O."/>
            <person name="Guillou S."/>
            <person name="Cros-Aarteil S."/>
            <person name="Calhoun S."/>
            <person name="Kuo A."/>
            <person name="Mondo S."/>
            <person name="Pangilinan J."/>
            <person name="Riley R."/>
            <person name="LaButti K."/>
            <person name="Andreopoulos B."/>
            <person name="Lipzen A."/>
            <person name="Chen C."/>
            <person name="Yanf M."/>
            <person name="Daum C."/>
            <person name="Ng V."/>
            <person name="Clum A."/>
            <person name="Steindorff A."/>
            <person name="Ohm R."/>
            <person name="Martin F."/>
            <person name="Silar P."/>
            <person name="Natvig D."/>
            <person name="Lalanne C."/>
            <person name="Gautier V."/>
            <person name="Ament-velasquez S.L."/>
            <person name="Kruys A."/>
            <person name="Hutchinson M.I."/>
            <person name="Powell A.J."/>
            <person name="Barry K."/>
            <person name="Miller A.N."/>
            <person name="Grigoriev I.V."/>
            <person name="Debuchy R."/>
            <person name="Gladieux P."/>
            <person name="Thoren M.H."/>
            <person name="Johannesson H."/>
        </authorList>
    </citation>
    <scope>NUCLEOTIDE SEQUENCE</scope>
    <source>
        <strain evidence="2">FGSC 1904</strain>
    </source>
</reference>
<feature type="compositionally biased region" description="Basic and acidic residues" evidence="1">
    <location>
        <begin position="1"/>
        <end position="15"/>
    </location>
</feature>
<reference evidence="2" key="1">
    <citation type="journal article" date="2023" name="Mol. Phylogenet. Evol.">
        <title>Genome-scale phylogeny and comparative genomics of the fungal order Sordariales.</title>
        <authorList>
            <person name="Hensen N."/>
            <person name="Bonometti L."/>
            <person name="Westerberg I."/>
            <person name="Brannstrom I.O."/>
            <person name="Guillou S."/>
            <person name="Cros-Aarteil S."/>
            <person name="Calhoun S."/>
            <person name="Haridas S."/>
            <person name="Kuo A."/>
            <person name="Mondo S."/>
            <person name="Pangilinan J."/>
            <person name="Riley R."/>
            <person name="LaButti K."/>
            <person name="Andreopoulos B."/>
            <person name="Lipzen A."/>
            <person name="Chen C."/>
            <person name="Yan M."/>
            <person name="Daum C."/>
            <person name="Ng V."/>
            <person name="Clum A."/>
            <person name="Steindorff A."/>
            <person name="Ohm R.A."/>
            <person name="Martin F."/>
            <person name="Silar P."/>
            <person name="Natvig D.O."/>
            <person name="Lalanne C."/>
            <person name="Gautier V."/>
            <person name="Ament-Velasquez S.L."/>
            <person name="Kruys A."/>
            <person name="Hutchinson M.I."/>
            <person name="Powell A.J."/>
            <person name="Barry K."/>
            <person name="Miller A.N."/>
            <person name="Grigoriev I.V."/>
            <person name="Debuchy R."/>
            <person name="Gladieux P."/>
            <person name="Hiltunen Thoren M."/>
            <person name="Johannesson H."/>
        </authorList>
    </citation>
    <scope>NUCLEOTIDE SEQUENCE</scope>
    <source>
        <strain evidence="2">FGSC 1904</strain>
    </source>
</reference>
<organism evidence="2 3">
    <name type="scientific">Sordaria brevicollis</name>
    <dbReference type="NCBI Taxonomy" id="83679"/>
    <lineage>
        <taxon>Eukaryota</taxon>
        <taxon>Fungi</taxon>
        <taxon>Dikarya</taxon>
        <taxon>Ascomycota</taxon>
        <taxon>Pezizomycotina</taxon>
        <taxon>Sordariomycetes</taxon>
        <taxon>Sordariomycetidae</taxon>
        <taxon>Sordariales</taxon>
        <taxon>Sordariaceae</taxon>
        <taxon>Sordaria</taxon>
    </lineage>
</organism>
<feature type="region of interest" description="Disordered" evidence="1">
    <location>
        <begin position="1"/>
        <end position="53"/>
    </location>
</feature>
<dbReference type="Proteomes" id="UP001281003">
    <property type="component" value="Unassembled WGS sequence"/>
</dbReference>
<evidence type="ECO:0000256" key="1">
    <source>
        <dbReference type="SAM" id="MobiDB-lite"/>
    </source>
</evidence>
<feature type="compositionally biased region" description="Basic and acidic residues" evidence="1">
    <location>
        <begin position="24"/>
        <end position="36"/>
    </location>
</feature>
<protein>
    <submittedName>
        <fullName evidence="2">Uncharacterized protein</fullName>
    </submittedName>
</protein>
<accession>A0AAE0U5N5</accession>
<dbReference type="AlphaFoldDB" id="A0AAE0U5N5"/>